<evidence type="ECO:0000259" key="3">
    <source>
        <dbReference type="PROSITE" id="PS50975"/>
    </source>
</evidence>
<dbReference type="InterPro" id="IPR011761">
    <property type="entry name" value="ATP-grasp"/>
</dbReference>
<dbReference type="EMBL" id="WXEW01000008">
    <property type="protein sequence ID" value="NAS25638.1"/>
    <property type="molecule type" value="Genomic_DNA"/>
</dbReference>
<feature type="compositionally biased region" description="Pro residues" evidence="2">
    <location>
        <begin position="755"/>
        <end position="770"/>
    </location>
</feature>
<dbReference type="AlphaFoldDB" id="A0A7C9NKQ2"/>
<evidence type="ECO:0000256" key="2">
    <source>
        <dbReference type="SAM" id="MobiDB-lite"/>
    </source>
</evidence>
<feature type="compositionally biased region" description="Low complexity" evidence="2">
    <location>
        <begin position="459"/>
        <end position="478"/>
    </location>
</feature>
<feature type="compositionally biased region" description="Pro residues" evidence="2">
    <location>
        <begin position="436"/>
        <end position="458"/>
    </location>
</feature>
<gene>
    <name evidence="4" type="ORF">GT755_28625</name>
</gene>
<evidence type="ECO:0000256" key="1">
    <source>
        <dbReference type="PROSITE-ProRule" id="PRU00409"/>
    </source>
</evidence>
<dbReference type="PROSITE" id="PS50975">
    <property type="entry name" value="ATP_GRASP"/>
    <property type="match status" value="1"/>
</dbReference>
<feature type="compositionally biased region" description="Basic and acidic residues" evidence="2">
    <location>
        <begin position="662"/>
        <end position="696"/>
    </location>
</feature>
<reference evidence="4 5" key="1">
    <citation type="submission" date="2020-01" db="EMBL/GenBank/DDBJ databases">
        <title>Herbidospora sp. NEAU-GS84 nov., a novel actinomycete isolated from soil.</title>
        <authorList>
            <person name="Han L."/>
        </authorList>
    </citation>
    <scope>NUCLEOTIDE SEQUENCE [LARGE SCALE GENOMIC DNA]</scope>
    <source>
        <strain evidence="4 5">NEAU-GS84</strain>
    </source>
</reference>
<feature type="domain" description="ATP-grasp" evidence="3">
    <location>
        <begin position="147"/>
        <end position="332"/>
    </location>
</feature>
<dbReference type="GO" id="GO:0005524">
    <property type="term" value="F:ATP binding"/>
    <property type="evidence" value="ECO:0007669"/>
    <property type="project" value="UniProtKB-UniRule"/>
</dbReference>
<feature type="compositionally biased region" description="Basic and acidic residues" evidence="2">
    <location>
        <begin position="643"/>
        <end position="652"/>
    </location>
</feature>
<sequence length="797" mass="83314">MNGERDGLTRRRVVNGRALARRVPWPHRGGARIPTPHRGTVALVGSGGSEDAASLLAQVRQGGFDVVLVDTDDVSAGRSGHTDRLRVPAMTPSAVAAAVEGFSRRVDGVICWEPRYQEVAAAAAVRLGLPSFGETAAIGSADPVSTQVLLAAGGMRTPRSILAVSPEEANRAAQLIGCPVLFVARTPGGNLSRRRVDDLAGIPAGFAGAQAATGDSGAVLVEEVPVGAPVTVECWVRSGAPIGVAVIRRFGEYDIVDAADPLLEDADVAAVIATAVSAVGVQDGHCGVGLLLSNESAIVTGLRAGPPDPLLCHVVELVTGVNLPAAAAAISCGREPEATRHRHRRAAIVTPVDIRAPRLADLDDDLPYAGWLERYEPGGRAVVTGRNPRECALRAAHLRAAHMRAAHLYIPAEWPFLPPSIQRIREPEPAFDLQPTLPPALTPAPQPAQFPAPQPPHAQPAQIPAQFPAPQPSQAQPAQIPPQIPAAQPSQAPQPVPQSAQTAVPQSTAQPARTAVPQPRPAAPMHTTPQPLPASAPNSTPEPLPASMPYSTPLPVQTAAPQYIPPLPSVPGAHTRPGPLPNPMPNPMPNLTPIPVQPSGPLPPSAQKPRSTPEPPGSPRGVSPHSTPLPVESAALQAVLRPASHDRTEPRPAETSASQSPERARELSQSPERARELSQSPERSRELSQSPERSRELSQLPGRGGEVSQPSERGRELSQSSEGAGELSQSPERGRESSSAQDRSEPLPALTPYSTPLPPQAPPAPQPSPEAEPDDAPEKAAADSRPVMPPSMAKAVR</sequence>
<evidence type="ECO:0000313" key="5">
    <source>
        <dbReference type="Proteomes" id="UP000479526"/>
    </source>
</evidence>
<organism evidence="4 5">
    <name type="scientific">Herbidospora solisilvae</name>
    <dbReference type="NCBI Taxonomy" id="2696284"/>
    <lineage>
        <taxon>Bacteria</taxon>
        <taxon>Bacillati</taxon>
        <taxon>Actinomycetota</taxon>
        <taxon>Actinomycetes</taxon>
        <taxon>Streptosporangiales</taxon>
        <taxon>Streptosporangiaceae</taxon>
        <taxon>Herbidospora</taxon>
    </lineage>
</organism>
<feature type="compositionally biased region" description="Pro residues" evidence="2">
    <location>
        <begin position="530"/>
        <end position="546"/>
    </location>
</feature>
<dbReference type="Proteomes" id="UP000479526">
    <property type="component" value="Unassembled WGS sequence"/>
</dbReference>
<accession>A0A7C9NKQ2</accession>
<keyword evidence="1" id="KW-0547">Nucleotide-binding</keyword>
<proteinExistence type="predicted"/>
<feature type="compositionally biased region" description="Pro residues" evidence="2">
    <location>
        <begin position="578"/>
        <end position="618"/>
    </location>
</feature>
<keyword evidence="1" id="KW-0067">ATP-binding</keyword>
<feature type="compositionally biased region" description="Low complexity" evidence="2">
    <location>
        <begin position="485"/>
        <end position="506"/>
    </location>
</feature>
<dbReference type="GO" id="GO:0046872">
    <property type="term" value="F:metal ion binding"/>
    <property type="evidence" value="ECO:0007669"/>
    <property type="project" value="InterPro"/>
</dbReference>
<name>A0A7C9NKQ2_9ACTN</name>
<protein>
    <recommendedName>
        <fullName evidence="3">ATP-grasp domain-containing protein</fullName>
    </recommendedName>
</protein>
<feature type="compositionally biased region" description="Polar residues" evidence="2">
    <location>
        <begin position="717"/>
        <end position="741"/>
    </location>
</feature>
<feature type="region of interest" description="Disordered" evidence="2">
    <location>
        <begin position="431"/>
        <end position="797"/>
    </location>
</feature>
<keyword evidence="5" id="KW-1185">Reference proteome</keyword>
<evidence type="ECO:0000313" key="4">
    <source>
        <dbReference type="EMBL" id="NAS25638.1"/>
    </source>
</evidence>
<dbReference type="Gene3D" id="3.30.470.20">
    <property type="entry name" value="ATP-grasp fold, B domain"/>
    <property type="match status" value="1"/>
</dbReference>
<comment type="caution">
    <text evidence="4">The sequence shown here is derived from an EMBL/GenBank/DDBJ whole genome shotgun (WGS) entry which is preliminary data.</text>
</comment>
<dbReference type="SUPFAM" id="SSF56059">
    <property type="entry name" value="Glutathione synthetase ATP-binding domain-like"/>
    <property type="match status" value="1"/>
</dbReference>